<dbReference type="PANTHER" id="PTHR11946:SF109">
    <property type="entry name" value="VALINE--TRNA LIGASE"/>
    <property type="match status" value="1"/>
</dbReference>
<accession>A0A1I7NH92</accession>
<dbReference type="EC" id="6.1.1.9" evidence="11"/>
<dbReference type="Pfam" id="PF10458">
    <property type="entry name" value="Val_tRNA-synt_C"/>
    <property type="match status" value="1"/>
</dbReference>
<comment type="subcellular location">
    <subcellularLocation>
        <location evidence="1 11">Cytoplasm</location>
    </subcellularLocation>
</comment>
<dbReference type="CDD" id="cd00817">
    <property type="entry name" value="ValRS_core"/>
    <property type="match status" value="1"/>
</dbReference>
<dbReference type="InterPro" id="IPR009008">
    <property type="entry name" value="Val/Leu/Ile-tRNA-synth_edit"/>
</dbReference>
<dbReference type="InterPro" id="IPR010978">
    <property type="entry name" value="tRNA-bd_arm"/>
</dbReference>
<keyword evidence="6 11" id="KW-0067">ATP-binding</keyword>
<name>A0A1I7NH92_9BACT</name>
<dbReference type="Gene3D" id="1.10.287.380">
    <property type="entry name" value="Valyl-tRNA synthetase, C-terminal domain"/>
    <property type="match status" value="1"/>
</dbReference>
<dbReference type="InterPro" id="IPR009080">
    <property type="entry name" value="tRNAsynth_Ia_anticodon-bd"/>
</dbReference>
<dbReference type="InterPro" id="IPR001412">
    <property type="entry name" value="aa-tRNA-synth_I_CS"/>
</dbReference>
<organism evidence="15 16">
    <name type="scientific">Thermoflavifilum thermophilum</name>
    <dbReference type="NCBI Taxonomy" id="1393122"/>
    <lineage>
        <taxon>Bacteria</taxon>
        <taxon>Pseudomonadati</taxon>
        <taxon>Bacteroidota</taxon>
        <taxon>Chitinophagia</taxon>
        <taxon>Chitinophagales</taxon>
        <taxon>Chitinophagaceae</taxon>
        <taxon>Thermoflavifilum</taxon>
    </lineage>
</organism>
<dbReference type="InterPro" id="IPR037118">
    <property type="entry name" value="Val-tRNA_synth_C_sf"/>
</dbReference>
<dbReference type="SUPFAM" id="SSF47323">
    <property type="entry name" value="Anticodon-binding domain of a subclass of class I aminoacyl-tRNA synthetases"/>
    <property type="match status" value="1"/>
</dbReference>
<dbReference type="STRING" id="1393122.SAMN05660895_1880"/>
<dbReference type="InterPro" id="IPR014729">
    <property type="entry name" value="Rossmann-like_a/b/a_fold"/>
</dbReference>
<comment type="domain">
    <text evidence="11">The C-terminal coiled-coil domain is crucial for aminoacylation activity.</text>
</comment>
<dbReference type="InterPro" id="IPR033705">
    <property type="entry name" value="Anticodon_Ia_Val"/>
</dbReference>
<feature type="domain" description="Aminoacyl-tRNA synthetase class Ia" evidence="12">
    <location>
        <begin position="27"/>
        <end position="580"/>
    </location>
</feature>
<dbReference type="GO" id="GO:0002161">
    <property type="term" value="F:aminoacyl-tRNA deacylase activity"/>
    <property type="evidence" value="ECO:0007669"/>
    <property type="project" value="InterPro"/>
</dbReference>
<dbReference type="HAMAP" id="MF_02004">
    <property type="entry name" value="Val_tRNA_synth_type1"/>
    <property type="match status" value="1"/>
</dbReference>
<dbReference type="Gene3D" id="3.90.740.10">
    <property type="entry name" value="Valyl/Leucyl/Isoleucyl-tRNA synthetase, editing domain"/>
    <property type="match status" value="1"/>
</dbReference>
<evidence type="ECO:0000256" key="9">
    <source>
        <dbReference type="ARBA" id="ARBA00023146"/>
    </source>
</evidence>
<evidence type="ECO:0000256" key="10">
    <source>
        <dbReference type="ARBA" id="ARBA00047552"/>
    </source>
</evidence>
<dbReference type="Gene3D" id="3.40.50.620">
    <property type="entry name" value="HUPs"/>
    <property type="match status" value="2"/>
</dbReference>
<evidence type="ECO:0000259" key="14">
    <source>
        <dbReference type="Pfam" id="PF10458"/>
    </source>
</evidence>
<dbReference type="FunFam" id="3.40.50.620:FF:000032">
    <property type="entry name" value="Valine--tRNA ligase"/>
    <property type="match status" value="1"/>
</dbReference>
<dbReference type="InterPro" id="IPR002300">
    <property type="entry name" value="aa-tRNA-synth_Ia"/>
</dbReference>
<dbReference type="SUPFAM" id="SSF50677">
    <property type="entry name" value="ValRS/IleRS/LeuRS editing domain"/>
    <property type="match status" value="1"/>
</dbReference>
<feature type="short sequence motif" description="'HIGH' region" evidence="11">
    <location>
        <begin position="55"/>
        <end position="65"/>
    </location>
</feature>
<dbReference type="Pfam" id="PF00133">
    <property type="entry name" value="tRNA-synt_1"/>
    <property type="match status" value="1"/>
</dbReference>
<evidence type="ECO:0000256" key="11">
    <source>
        <dbReference type="HAMAP-Rule" id="MF_02004"/>
    </source>
</evidence>
<gene>
    <name evidence="11" type="primary">valS</name>
    <name evidence="15" type="ORF">SAMN05660895_1880</name>
</gene>
<keyword evidence="5 11" id="KW-0547">Nucleotide-binding</keyword>
<dbReference type="PRINTS" id="PR00986">
    <property type="entry name" value="TRNASYNTHVAL"/>
</dbReference>
<keyword evidence="7 11" id="KW-0648">Protein biosynthesis</keyword>
<dbReference type="Pfam" id="PF08264">
    <property type="entry name" value="Anticodon_1"/>
    <property type="match status" value="1"/>
</dbReference>
<dbReference type="GO" id="GO:0006438">
    <property type="term" value="P:valyl-tRNA aminoacylation"/>
    <property type="evidence" value="ECO:0007669"/>
    <property type="project" value="UniProtKB-UniRule"/>
</dbReference>
<keyword evidence="9 11" id="KW-0030">Aminoacyl-tRNA synthetase</keyword>
<feature type="short sequence motif" description="'KMSKS' region" evidence="11">
    <location>
        <begin position="542"/>
        <end position="546"/>
    </location>
</feature>
<dbReference type="GO" id="GO:0005524">
    <property type="term" value="F:ATP binding"/>
    <property type="evidence" value="ECO:0007669"/>
    <property type="project" value="UniProtKB-UniRule"/>
</dbReference>
<dbReference type="NCBIfam" id="TIGR00422">
    <property type="entry name" value="valS"/>
    <property type="match status" value="1"/>
</dbReference>
<dbReference type="CDD" id="cd07962">
    <property type="entry name" value="Anticodon_Ia_Val"/>
    <property type="match status" value="1"/>
</dbReference>
<feature type="binding site" evidence="11">
    <location>
        <position position="545"/>
    </location>
    <ligand>
        <name>ATP</name>
        <dbReference type="ChEBI" id="CHEBI:30616"/>
    </ligand>
</feature>
<reference evidence="16" key="1">
    <citation type="submission" date="2016-10" db="EMBL/GenBank/DDBJ databases">
        <authorList>
            <person name="Varghese N."/>
            <person name="Submissions S."/>
        </authorList>
    </citation>
    <scope>NUCLEOTIDE SEQUENCE [LARGE SCALE GENOMIC DNA]</scope>
    <source>
        <strain evidence="16">DSM 14807</strain>
    </source>
</reference>
<dbReference type="SUPFAM" id="SSF46589">
    <property type="entry name" value="tRNA-binding arm"/>
    <property type="match status" value="1"/>
</dbReference>
<comment type="catalytic activity">
    <reaction evidence="10 11">
        <text>tRNA(Val) + L-valine + ATP = L-valyl-tRNA(Val) + AMP + diphosphate</text>
        <dbReference type="Rhea" id="RHEA:10704"/>
        <dbReference type="Rhea" id="RHEA-COMP:9672"/>
        <dbReference type="Rhea" id="RHEA-COMP:9708"/>
        <dbReference type="ChEBI" id="CHEBI:30616"/>
        <dbReference type="ChEBI" id="CHEBI:33019"/>
        <dbReference type="ChEBI" id="CHEBI:57762"/>
        <dbReference type="ChEBI" id="CHEBI:78442"/>
        <dbReference type="ChEBI" id="CHEBI:78537"/>
        <dbReference type="ChEBI" id="CHEBI:456215"/>
        <dbReference type="EC" id="6.1.1.9"/>
    </reaction>
</comment>
<dbReference type="Gene3D" id="1.10.730.10">
    <property type="entry name" value="Isoleucyl-tRNA Synthetase, Domain 1"/>
    <property type="match status" value="1"/>
</dbReference>
<dbReference type="PROSITE" id="PS00178">
    <property type="entry name" value="AA_TRNA_LIGASE_I"/>
    <property type="match status" value="1"/>
</dbReference>
<evidence type="ECO:0000256" key="7">
    <source>
        <dbReference type="ARBA" id="ARBA00022917"/>
    </source>
</evidence>
<feature type="domain" description="Methionyl/Valyl/Leucyl/Isoleucyl-tRNA synthetase anticodon-binding" evidence="13">
    <location>
        <begin position="623"/>
        <end position="758"/>
    </location>
</feature>
<evidence type="ECO:0000256" key="6">
    <source>
        <dbReference type="ARBA" id="ARBA00022840"/>
    </source>
</evidence>
<evidence type="ECO:0000256" key="1">
    <source>
        <dbReference type="ARBA" id="ARBA00004496"/>
    </source>
</evidence>
<comment type="subunit">
    <text evidence="2 11">Monomer.</text>
</comment>
<comment type="similarity">
    <text evidence="11">Belongs to the class-I aminoacyl-tRNA synthetase family. ValS type 1 subfamily.</text>
</comment>
<keyword evidence="4 11" id="KW-0436">Ligase</keyword>
<dbReference type="AlphaFoldDB" id="A0A1I7NH92"/>
<dbReference type="SUPFAM" id="SSF52374">
    <property type="entry name" value="Nucleotidylyl transferase"/>
    <property type="match status" value="1"/>
</dbReference>
<protein>
    <recommendedName>
        <fullName evidence="11">Valine--tRNA ligase</fullName>
        <ecNumber evidence="11">6.1.1.9</ecNumber>
    </recommendedName>
    <alternativeName>
        <fullName evidence="11">Valyl-tRNA synthetase</fullName>
        <shortName evidence="11">ValRS</shortName>
    </alternativeName>
</protein>
<dbReference type="Proteomes" id="UP000199537">
    <property type="component" value="Unassembled WGS sequence"/>
</dbReference>
<evidence type="ECO:0000313" key="15">
    <source>
        <dbReference type="EMBL" id="SFV34022.1"/>
    </source>
</evidence>
<dbReference type="PANTHER" id="PTHR11946">
    <property type="entry name" value="VALYL-TRNA SYNTHETASES"/>
    <property type="match status" value="1"/>
</dbReference>
<dbReference type="GO" id="GO:0004832">
    <property type="term" value="F:valine-tRNA ligase activity"/>
    <property type="evidence" value="ECO:0007669"/>
    <property type="project" value="UniProtKB-UniRule"/>
</dbReference>
<evidence type="ECO:0000256" key="8">
    <source>
        <dbReference type="ARBA" id="ARBA00023054"/>
    </source>
</evidence>
<keyword evidence="8 11" id="KW-0175">Coiled coil</keyword>
<proteinExistence type="inferred from homology"/>
<comment type="function">
    <text evidence="11">Catalyzes the attachment of valine to tRNA(Val). As ValRS can inadvertently accommodate and process structurally similar amino acids such as threonine, to avoid such errors, it has a 'posttransfer' editing activity that hydrolyzes mischarged Thr-tRNA(Val) in a tRNA-dependent manner.</text>
</comment>
<sequence>MGFHASSNIFATMEIAKTYQHGAVEAKWYAHWLGKGYFHSTPDQRQPYTIVIPPPNVTGVLHMGHALNETIQDILIRRARAMGYNACWVPGADHASIATEARVVNQLKAQGIRKQDIGREAFLQHAWEWKEKYGGIIYEQLKKLGCSCDWQRTTFTLDDTYSRAVIRVFVQLYREGFIYRGQRMINWDPVALTALSDEEVEYREVQSTLFYVQYPLEGSTDRITVATTRPETILGDVAIAVHPEDPRYQHLIGKYAYVPLIDRRIPIIADAYVDQAFGTGCLKITPAHDWNDYQLGIKHQLPIIDVLNPDGTMSAAAQLFVGEDRFVVRNKIADLLREKGFLAKTETIVNKNGFSQRSNAVVEPRISTQWFLKMKDLAKPALDEVLQRQIQIHPEERFLNTYRHWMENVQDWCISRQLWWGHRIPAWYDAQGNIYVAETAEEAYAQAHKAMGTTDVQLHQDEDVLDTWFSSWLWPIQVFQGITQPGNAEWRYYYPTTVLVTGQDIIFFWVARMIMAGLHFTGEIPFRYVYFTGMVRDKLGRKMSKSLGNSPDLSQLIDQYGADAVRFGIMISSPAGNDLLFDEKGCEQGLHFCNKLWNALRLIKSWEPRINEQTKPATDFPIKWFHHRLQAFIRQTEKDFEQFRLSENLKNLYTLIWEDFCSTYLEWMKPAPDADGLQITKSYFETLLQLLHPYMPFITEEIYHQLSPRDANDDLIIKPIPAATDADEEIVQQGLLLKDVLAAVRQTLQMHQIKAKQPYELWIQTTQREKYETCIPILHSQLHVQNIVFTDDAPEQAIRTVVGKDILYIKIPELASTASDHQKQNLEKELNYLKSFLQKIEEKLQNERFLQHAKSEVVEREQKKKQDTLEKIRVIEETLRTLS</sequence>
<evidence type="ECO:0000256" key="3">
    <source>
        <dbReference type="ARBA" id="ARBA00022490"/>
    </source>
</evidence>
<dbReference type="InterPro" id="IPR013155">
    <property type="entry name" value="M/V/L/I-tRNA-synth_anticd-bd"/>
</dbReference>
<evidence type="ECO:0000313" key="16">
    <source>
        <dbReference type="Proteomes" id="UP000199537"/>
    </source>
</evidence>
<evidence type="ECO:0000256" key="2">
    <source>
        <dbReference type="ARBA" id="ARBA00011245"/>
    </source>
</evidence>
<evidence type="ECO:0000259" key="13">
    <source>
        <dbReference type="Pfam" id="PF08264"/>
    </source>
</evidence>
<evidence type="ECO:0000256" key="5">
    <source>
        <dbReference type="ARBA" id="ARBA00022741"/>
    </source>
</evidence>
<evidence type="ECO:0000259" key="12">
    <source>
        <dbReference type="Pfam" id="PF00133"/>
    </source>
</evidence>
<dbReference type="InterPro" id="IPR002303">
    <property type="entry name" value="Valyl-tRNA_ligase"/>
</dbReference>
<feature type="domain" description="Valyl-tRNA synthetase tRNA-binding arm" evidence="14">
    <location>
        <begin position="822"/>
        <end position="882"/>
    </location>
</feature>
<dbReference type="EMBL" id="FPCJ01000001">
    <property type="protein sequence ID" value="SFV34022.1"/>
    <property type="molecule type" value="Genomic_DNA"/>
</dbReference>
<dbReference type="InterPro" id="IPR019499">
    <property type="entry name" value="Val-tRNA_synth_tRNA-bd"/>
</dbReference>
<dbReference type="GO" id="GO:0005829">
    <property type="term" value="C:cytosol"/>
    <property type="evidence" value="ECO:0007669"/>
    <property type="project" value="TreeGrafter"/>
</dbReference>
<feature type="coiled-coil region" evidence="11">
    <location>
        <begin position="823"/>
        <end position="878"/>
    </location>
</feature>
<keyword evidence="16" id="KW-1185">Reference proteome</keyword>
<evidence type="ECO:0000256" key="4">
    <source>
        <dbReference type="ARBA" id="ARBA00022598"/>
    </source>
</evidence>
<keyword evidence="3 11" id="KW-0963">Cytoplasm</keyword>
<dbReference type="NCBIfam" id="NF004349">
    <property type="entry name" value="PRK05729.1"/>
    <property type="match status" value="1"/>
</dbReference>
<comment type="domain">
    <text evidence="11">ValRS has two distinct active sites: one for aminoacylation and one for editing. The misactivated threonine is translocated from the active site to the editing site.</text>
</comment>